<organism evidence="1 2">
    <name type="scientific">Bacillus cereus</name>
    <dbReference type="NCBI Taxonomy" id="1396"/>
    <lineage>
        <taxon>Bacteria</taxon>
        <taxon>Bacillati</taxon>
        <taxon>Bacillota</taxon>
        <taxon>Bacilli</taxon>
        <taxon>Bacillales</taxon>
        <taxon>Bacillaceae</taxon>
        <taxon>Bacillus</taxon>
        <taxon>Bacillus cereus group</taxon>
    </lineage>
</organism>
<proteinExistence type="predicted"/>
<sequence length="90" mass="10137">MYANGISDTGNYAKPCYLPGYGVCLVGSTNAQEEYWIPVQRNPDMPNTVQFLNYYTEKFLGSHNPGGWIYPDHSILSEGVNFEITPTHVF</sequence>
<protein>
    <submittedName>
        <fullName evidence="1">Uncharacterized protein</fullName>
    </submittedName>
</protein>
<evidence type="ECO:0000313" key="1">
    <source>
        <dbReference type="EMBL" id="PGO61828.1"/>
    </source>
</evidence>
<gene>
    <name evidence="1" type="ORF">CN980_28955</name>
</gene>
<accession>A0A9X7GM99</accession>
<name>A0A9X7GM99_BACCE</name>
<dbReference type="AlphaFoldDB" id="A0A9X7GM99"/>
<reference evidence="1 2" key="1">
    <citation type="submission" date="2017-09" db="EMBL/GenBank/DDBJ databases">
        <title>Large-scale bioinformatics analysis of Bacillus genomes uncovers conserved roles of natural products in bacterial physiology.</title>
        <authorList>
            <consortium name="Agbiome Team Llc"/>
            <person name="Bleich R.M."/>
            <person name="Grubbs K.J."/>
            <person name="Santa Maria K.C."/>
            <person name="Allen S.E."/>
            <person name="Farag S."/>
            <person name="Shank E.A."/>
            <person name="Bowers A."/>
        </authorList>
    </citation>
    <scope>NUCLEOTIDE SEQUENCE [LARGE SCALE GENOMIC DNA]</scope>
    <source>
        <strain evidence="1 2">AFS049141</strain>
    </source>
</reference>
<comment type="caution">
    <text evidence="1">The sequence shown here is derived from an EMBL/GenBank/DDBJ whole genome shotgun (WGS) entry which is preliminary data.</text>
</comment>
<dbReference type="Proteomes" id="UP000223834">
    <property type="component" value="Unassembled WGS sequence"/>
</dbReference>
<dbReference type="EMBL" id="NUIQ01000326">
    <property type="protein sequence ID" value="PGO61828.1"/>
    <property type="molecule type" value="Genomic_DNA"/>
</dbReference>
<evidence type="ECO:0000313" key="2">
    <source>
        <dbReference type="Proteomes" id="UP000223834"/>
    </source>
</evidence>